<reference evidence="1 2" key="1">
    <citation type="submission" date="2016-03" db="EMBL/GenBank/DDBJ databases">
        <title>How can Kluyveromyces marxianus grow so fast - potential evolutionary course in Saccharomyces Complex revealed by comparative genomics.</title>
        <authorList>
            <person name="Mo W."/>
            <person name="Lu W."/>
            <person name="Yang X."/>
            <person name="Qi J."/>
            <person name="Lv H."/>
        </authorList>
    </citation>
    <scope>NUCLEOTIDE SEQUENCE [LARGE SCALE GENOMIC DNA]</scope>
    <source>
        <strain evidence="1 2">FIM1</strain>
    </source>
</reference>
<dbReference type="SMART" id="SM01296">
    <property type="entry name" value="N2227"/>
    <property type="match status" value="1"/>
</dbReference>
<protein>
    <submittedName>
        <fullName evidence="1">YMR209C</fullName>
    </submittedName>
</protein>
<dbReference type="PANTHER" id="PTHR12303">
    <property type="entry name" value="CARNOSINE N-METHYLTRANSFERASE"/>
    <property type="match status" value="1"/>
</dbReference>
<keyword evidence="2" id="KW-1185">Reference proteome</keyword>
<dbReference type="EMBL" id="CP015057">
    <property type="protein sequence ID" value="QGN16176.1"/>
    <property type="molecule type" value="Genomic_DNA"/>
</dbReference>
<accession>A0ABX6EWH1</accession>
<gene>
    <name evidence="1" type="ORF">FIM1_2878</name>
</gene>
<dbReference type="Proteomes" id="UP000422736">
    <property type="component" value="Chromosome 4"/>
</dbReference>
<dbReference type="InterPro" id="IPR029063">
    <property type="entry name" value="SAM-dependent_MTases_sf"/>
</dbReference>
<name>A0ABX6EWH1_KLUMA</name>
<evidence type="ECO:0000313" key="2">
    <source>
        <dbReference type="Proteomes" id="UP000422736"/>
    </source>
</evidence>
<dbReference type="PANTHER" id="PTHR12303:SF11">
    <property type="entry name" value="AER338CP"/>
    <property type="match status" value="1"/>
</dbReference>
<reference evidence="1 2" key="2">
    <citation type="submission" date="2019-11" db="EMBL/GenBank/DDBJ databases">
        <authorList>
            <person name="Lu H."/>
        </authorList>
    </citation>
    <scope>NUCLEOTIDE SEQUENCE [LARGE SCALE GENOMIC DNA]</scope>
    <source>
        <strain evidence="1 2">FIM1</strain>
    </source>
</reference>
<organism evidence="1 2">
    <name type="scientific">Kluyveromyces marxianus</name>
    <name type="common">Yeast</name>
    <name type="synonym">Candida kefyr</name>
    <dbReference type="NCBI Taxonomy" id="4911"/>
    <lineage>
        <taxon>Eukaryota</taxon>
        <taxon>Fungi</taxon>
        <taxon>Dikarya</taxon>
        <taxon>Ascomycota</taxon>
        <taxon>Saccharomycotina</taxon>
        <taxon>Saccharomycetes</taxon>
        <taxon>Saccharomycetales</taxon>
        <taxon>Saccharomycetaceae</taxon>
        <taxon>Kluyveromyces</taxon>
    </lineage>
</organism>
<dbReference type="SUPFAM" id="SSF53335">
    <property type="entry name" value="S-adenosyl-L-methionine-dependent methyltransferases"/>
    <property type="match status" value="1"/>
</dbReference>
<evidence type="ECO:0000313" key="1">
    <source>
        <dbReference type="EMBL" id="QGN16176.1"/>
    </source>
</evidence>
<dbReference type="Pfam" id="PF07942">
    <property type="entry name" value="CARME"/>
    <property type="match status" value="1"/>
</dbReference>
<sequence length="427" mass="49487">METYSTLIVIIISLGMASLTRNKVFKNWLVSKIEKSINNLQIYPSVSANFKLTESKYFSKQQSLKEIVSSLVSLNEFKIRAVRQNAVIYHRATKLPNDLIEQLYAINYFHKISEVDKSILLNYNTLSKVVEFTLKQLIINNEFDSTIESILKDTGYTWDKDAKILKHDSINSIQISKNNNQSRVNEAMCHIVRDWSDKFDIERKPLIDYIQKSLNNCQVDEDTLILVPGSGCGRIAYEISLKFPQASVDSIEYSPLMYLCNEFVLGGTEEIDISPFYQYYSGQQGTRNQTRKYHINLNTFKKPDNLTVHFGDFCCYKPDKKYKNIVICSAFFIDTAENLFEYFSSIENLSKFSNMPLHWINIGPLKYGTKPLVQLTFGELTKLRNIRGWKDHSNEVNIKDLNGYLTDYESLYQGFYGLVKFHSELKK</sequence>
<dbReference type="InterPro" id="IPR012901">
    <property type="entry name" value="CARME"/>
</dbReference>
<proteinExistence type="predicted"/>